<feature type="transmembrane region" description="Helical" evidence="2">
    <location>
        <begin position="1046"/>
        <end position="1067"/>
    </location>
</feature>
<feature type="compositionally biased region" description="Low complexity" evidence="1">
    <location>
        <begin position="228"/>
        <end position="243"/>
    </location>
</feature>
<feature type="region of interest" description="Disordered" evidence="1">
    <location>
        <begin position="1190"/>
        <end position="1212"/>
    </location>
</feature>
<evidence type="ECO:0000313" key="5">
    <source>
        <dbReference type="Proteomes" id="UP000054561"/>
    </source>
</evidence>
<dbReference type="Pfam" id="PF12879">
    <property type="entry name" value="SICA_C"/>
    <property type="match status" value="1"/>
</dbReference>
<feature type="domain" description="Schizont-infected cell agglutination C-terminal" evidence="3">
    <location>
        <begin position="1064"/>
        <end position="1170"/>
    </location>
</feature>
<protein>
    <recommendedName>
        <fullName evidence="3">Schizont-infected cell agglutination C-terminal domain-containing protein</fullName>
    </recommendedName>
</protein>
<dbReference type="OMA" id="EHTHASH"/>
<keyword evidence="2" id="KW-0472">Membrane</keyword>
<feature type="compositionally biased region" description="Basic and acidic residues" evidence="1">
    <location>
        <begin position="201"/>
        <end position="220"/>
    </location>
</feature>
<dbReference type="Proteomes" id="UP000054561">
    <property type="component" value="Unassembled WGS sequence"/>
</dbReference>
<feature type="region of interest" description="Disordered" evidence="1">
    <location>
        <begin position="560"/>
        <end position="1030"/>
    </location>
</feature>
<proteinExistence type="predicted"/>
<keyword evidence="5" id="KW-1185">Reference proteome</keyword>
<feature type="compositionally biased region" description="Gly residues" evidence="1">
    <location>
        <begin position="902"/>
        <end position="920"/>
    </location>
</feature>
<dbReference type="PANTHER" id="PTHR48125:SF10">
    <property type="entry name" value="OS12G0136300 PROTEIN"/>
    <property type="match status" value="1"/>
</dbReference>
<feature type="region of interest" description="Disordered" evidence="1">
    <location>
        <begin position="194"/>
        <end position="284"/>
    </location>
</feature>
<evidence type="ECO:0000259" key="3">
    <source>
        <dbReference type="Pfam" id="PF12879"/>
    </source>
</evidence>
<feature type="compositionally biased region" description="Low complexity" evidence="1">
    <location>
        <begin position="735"/>
        <end position="766"/>
    </location>
</feature>
<feature type="compositionally biased region" description="Pro residues" evidence="1">
    <location>
        <begin position="818"/>
        <end position="832"/>
    </location>
</feature>
<feature type="compositionally biased region" description="Gly residues" evidence="1">
    <location>
        <begin position="843"/>
        <end position="893"/>
    </location>
</feature>
<reference evidence="4 5" key="1">
    <citation type="submission" date="2014-03" db="EMBL/GenBank/DDBJ databases">
        <title>The Genome Sequence of Plasmodium fragile nilgiri.</title>
        <authorList>
            <consortium name="The Broad Institute Genomics Platform"/>
            <consortium name="The Broad Institute Genome Sequencing Center for Infectious Disease"/>
            <person name="Neafsey D."/>
            <person name="Duraisingh M."/>
            <person name="Young S.K."/>
            <person name="Zeng Q."/>
            <person name="Gargeya S."/>
            <person name="Abouelleil A."/>
            <person name="Alvarado L."/>
            <person name="Chapman S.B."/>
            <person name="Gainer-Dewar J."/>
            <person name="Goldberg J."/>
            <person name="Griggs A."/>
            <person name="Gujja S."/>
            <person name="Hansen M."/>
            <person name="Howarth C."/>
            <person name="Imamovic A."/>
            <person name="Larimer J."/>
            <person name="Pearson M."/>
            <person name="Poon T.W."/>
            <person name="Priest M."/>
            <person name="Roberts A."/>
            <person name="Saif S."/>
            <person name="Shea T."/>
            <person name="Sykes S."/>
            <person name="Wortman J."/>
            <person name="Nusbaum C."/>
            <person name="Birren B."/>
        </authorList>
    </citation>
    <scope>NUCLEOTIDE SEQUENCE [LARGE SCALE GENOMIC DNA]</scope>
    <source>
        <strain evidence="5">nilgiri</strain>
    </source>
</reference>
<dbReference type="OrthoDB" id="375150at2759"/>
<evidence type="ECO:0000256" key="2">
    <source>
        <dbReference type="SAM" id="Phobius"/>
    </source>
</evidence>
<feature type="compositionally biased region" description="Low complexity" evidence="1">
    <location>
        <begin position="572"/>
        <end position="591"/>
    </location>
</feature>
<feature type="compositionally biased region" description="Low complexity" evidence="1">
    <location>
        <begin position="961"/>
        <end position="972"/>
    </location>
</feature>
<sequence length="1495" mass="159615">MSRGSTSSGPWMEILRLYASTKTTGKTINQEETLYGPLCNTGAGVHLEQQENGEHRYEVPMNKEETNACTSMIVALSFANGWHIRGEHTGRSSVSQNTMDDFVRCAIANIFMYKLEELFCVENLGIRYAWYIMENMDAQGMKNLIKDGKCTMNMTGYRKGWNEAEKKKIKGFLQSDEGMFQGIPKTATGTTCTTQVKMQKAQHDKIQVKSANEDNKDAPRPPRPPAGSPGHTGTATTAVGKAGSPPARTSDTSGANSGPGQAAKPGHPAKPAPTKPVAAKPVATKTTITTEEKTCQGQKILEWREREIYVAQQYSDEQWNKVKSVLEEFIQYLKENNENFDDYGANCDNEGWDDFIQGQHHTGQTVADMMRCRLMTGALWFANGANGGGVDDEDTNKLRCEVAHVFGHLLNTLYCKDKKGYKRGIEYAWQAMRSMKSGASGTSGVLGGPVIDGTCTECGYGDNKRNITAINLRIAQWLLEHGKVSSEVAQMQQAMPCTTKWRDYINEDAKRGDPLDDVLTTEGMQAKKRLDKDIVQKAERIFERAKEAVEKKIAELKEAEKTKKTAGTSDKTTAADTGSAPGPTAAGGSPSQGKGVARSEEPAEPPGRPSGTEDKGNRSPPPPEPARPAAPAPSGTSQGEHDVEKILMEIDEQEKERLARISTTGRFEGEDLVNVIRPGDNSSISISTGTSNPTWTIPTGDANPKATIEEPAVPVTTGRTADTVPEPAPQPPAASPAEPTTTTTTSSSAAPGAPAGASEPTPAPAEDSVNNTQIDTPVDTKGDTGPPGPASPSGTAGDDGEAGTNDVDGGSDGGTGEDPPPLNPPKPKPNPNPNQSGSSPSGSSGGTGPGVGGVSGGEGKGGGGGEKAAGGTGSGSAGPGGRSGAGVSGGASGSGAVPGATGAAGVGHGGGGGATGGEPGAGSVDAGPGSTGHQTPGSSGPGSTRTSQPGSSGSVSTGHQPPGSSKPGSDPSTQPNNAQGTGSKPTDPDGGFGLSLDRAPAVGNIGEGYAPATPTEKTSGNGDMNSGAGPDGPDLTADILTATAPVLFFLSAVTVAFLGYSLWKYFAYLAKRRRTYRTVRDVPSPPLDEEILAHLQRGEPPPDYGYTMVRDRRPGRLPAARRRPRPPRVHKRTIIELHLEVLHECEATEWENVKQDYLKIVLQEFAQELIRDDHRNNNILDVSTTTQGLSGNNISATADPPTYSDATNPCPPNEEDPHPWNCMENIQLERDRCTPHAHDPDPWRCMETIQLATDPCPPNDPDPWGCMEPIQLATAPSPPNEEDPDPCSGMETIQLEPQRTPALFPSSSDPRNECPIPDHTNWINWIDRSKHILRECTGQTWFLQLTADWKQYYQQHATDDVSGHIHNGAAATMDRTKLRLWKQWVAQQHQQMCMYGQEEWFKHLLNSVDEETVPETRAVPTVDTDLEVEKAMAAAHVLRVRDVPCTQPLHKQPYMKKPLTANTWILILALVIEQCDVDSRLQETELYVDELLEQL</sequence>
<feature type="compositionally biased region" description="Low complexity" evidence="1">
    <location>
        <begin position="275"/>
        <end position="284"/>
    </location>
</feature>
<dbReference type="RefSeq" id="XP_012337312.1">
    <property type="nucleotide sequence ID" value="XM_012481889.1"/>
</dbReference>
<organism evidence="4 5">
    <name type="scientific">Plasmodium fragile</name>
    <dbReference type="NCBI Taxonomy" id="5857"/>
    <lineage>
        <taxon>Eukaryota</taxon>
        <taxon>Sar</taxon>
        <taxon>Alveolata</taxon>
        <taxon>Apicomplexa</taxon>
        <taxon>Aconoidasida</taxon>
        <taxon>Haemosporida</taxon>
        <taxon>Plasmodiidae</taxon>
        <taxon>Plasmodium</taxon>
        <taxon>Plasmodium (Plasmodium)</taxon>
    </lineage>
</organism>
<name>A0A0D9QGK5_PLAFR</name>
<gene>
    <name evidence="4" type="ORF">AK88_04279</name>
</gene>
<dbReference type="PANTHER" id="PTHR48125">
    <property type="entry name" value="LP07818P1"/>
    <property type="match status" value="1"/>
</dbReference>
<feature type="compositionally biased region" description="Polar residues" evidence="1">
    <location>
        <begin position="1015"/>
        <end position="1024"/>
    </location>
</feature>
<feature type="compositionally biased region" description="Low complexity" evidence="1">
    <location>
        <begin position="921"/>
        <end position="954"/>
    </location>
</feature>
<dbReference type="GeneID" id="24269593"/>
<feature type="compositionally biased region" description="Polar residues" evidence="1">
    <location>
        <begin position="973"/>
        <end position="984"/>
    </location>
</feature>
<keyword evidence="2" id="KW-0812">Transmembrane</keyword>
<feature type="compositionally biased region" description="Basic and acidic residues" evidence="1">
    <location>
        <begin position="639"/>
        <end position="659"/>
    </location>
</feature>
<feature type="compositionally biased region" description="Pro residues" evidence="1">
    <location>
        <begin position="619"/>
        <end position="631"/>
    </location>
</feature>
<dbReference type="VEuPathDB" id="PlasmoDB:AK88_04279"/>
<feature type="compositionally biased region" description="Low complexity" evidence="1">
    <location>
        <begin position="679"/>
        <end position="692"/>
    </location>
</feature>
<evidence type="ECO:0000256" key="1">
    <source>
        <dbReference type="SAM" id="MobiDB-lite"/>
    </source>
</evidence>
<accession>A0A0D9QGK5</accession>
<feature type="compositionally biased region" description="Low complexity" evidence="1">
    <location>
        <begin position="833"/>
        <end position="842"/>
    </location>
</feature>
<feature type="compositionally biased region" description="Polar residues" evidence="1">
    <location>
        <begin position="247"/>
        <end position="256"/>
    </location>
</feature>
<evidence type="ECO:0000313" key="4">
    <source>
        <dbReference type="EMBL" id="KJP86088.1"/>
    </source>
</evidence>
<dbReference type="EMBL" id="KQ001702">
    <property type="protein sequence ID" value="KJP86088.1"/>
    <property type="molecule type" value="Genomic_DNA"/>
</dbReference>
<keyword evidence="2" id="KW-1133">Transmembrane helix</keyword>
<dbReference type="InterPro" id="IPR024288">
    <property type="entry name" value="SICA_C"/>
</dbReference>